<feature type="domain" description="SHOCT" evidence="1">
    <location>
        <begin position="58"/>
        <end position="83"/>
    </location>
</feature>
<dbReference type="EMBL" id="UOGB01000209">
    <property type="protein sequence ID" value="VAX21531.1"/>
    <property type="molecule type" value="Genomic_DNA"/>
</dbReference>
<reference evidence="2" key="1">
    <citation type="submission" date="2018-06" db="EMBL/GenBank/DDBJ databases">
        <authorList>
            <person name="Zhirakovskaya E."/>
        </authorList>
    </citation>
    <scope>NUCLEOTIDE SEQUENCE</scope>
</reference>
<dbReference type="Pfam" id="PF09851">
    <property type="entry name" value="SHOCT"/>
    <property type="match status" value="1"/>
</dbReference>
<proteinExistence type="predicted"/>
<accession>A0A3B1C479</accession>
<evidence type="ECO:0000259" key="1">
    <source>
        <dbReference type="Pfam" id="PF09851"/>
    </source>
</evidence>
<dbReference type="AlphaFoldDB" id="A0A3B1C479"/>
<organism evidence="2">
    <name type="scientific">hydrothermal vent metagenome</name>
    <dbReference type="NCBI Taxonomy" id="652676"/>
    <lineage>
        <taxon>unclassified sequences</taxon>
        <taxon>metagenomes</taxon>
        <taxon>ecological metagenomes</taxon>
    </lineage>
</organism>
<dbReference type="InterPro" id="IPR018649">
    <property type="entry name" value="SHOCT"/>
</dbReference>
<evidence type="ECO:0000313" key="2">
    <source>
        <dbReference type="EMBL" id="VAX21531.1"/>
    </source>
</evidence>
<gene>
    <name evidence="2" type="ORF">MNBD_NITROSPINAE03-1637</name>
</gene>
<protein>
    <recommendedName>
        <fullName evidence="1">SHOCT domain-containing protein</fullName>
    </recommendedName>
</protein>
<sequence>MMDSGMMQGMGMMSGYGMFFGMFFWILLSAGVIALVLWAVQKTGNTNNAASAPPQETAMDILKKRFARGEIDKDEYEEKKKTLQ</sequence>
<name>A0A3B1C479_9ZZZZ</name>